<dbReference type="EMBL" id="CM046105">
    <property type="protein sequence ID" value="KAI8435247.1"/>
    <property type="molecule type" value="Genomic_DNA"/>
</dbReference>
<sequence>MEPPTSPWKKPNEVLKLHRLKKRKLALQERMKQQSISTEEVHNNNETSPLDFSRLINGDKRKNPFLKTNSQDKKAKIECVQEYTQLDESNDKTLFALLNLPAKVSDKPAQELETNKLATFSNLLQRYTAEHSAEPKVEEKRCKYLPIDWALTSRVRLMSPKPFAWTAKLKASEEASGITGFVRCLDTTTSSTLDTSPRARFHQTCLYWQHPHLPWLELFPRSSGRVSATSFMATNEEVKEALLTEWKESFRSLFQLVRALHCPYFYVCANTFTVLFRAAGVCGATEPVALVTPTTRGFRQTLRQEDVEFTMPLRPDKKRLNTSNEDKPKNSSFDSCYDTMDGTRQGKEEGKEGSGDEEDPDEFLSQLGLETSMLQKINNTQARIAHSAESSVDSAAESLVLVRGADAQALFNFLLNCKSIVSPTGPLAGVPPTLLSPTAFHGGTLQSLKVCAGFLTMFSFTAKLVVNFKCNSAHEFRKLKRCEPGFEPTILSLRGDQVRENIIHSDNQKYFSIELRGPILPTTVHSLAEVLRGSAAQYSATFAHHKPTVAFSWAAANIAKDESAKENEPNHFTKAFNKENLSDCGISEKMLQHFCSADPSLVTALDSIKYNPEDNTYTW</sequence>
<keyword evidence="2" id="KW-1185">Reference proteome</keyword>
<protein>
    <submittedName>
        <fullName evidence="1">Uncharacterized protein</fullName>
    </submittedName>
</protein>
<accession>A0ACC0KFF5</accession>
<dbReference type="Proteomes" id="UP001064048">
    <property type="component" value="Chromosome 5"/>
</dbReference>
<gene>
    <name evidence="1" type="ORF">MSG28_003593</name>
</gene>
<name>A0ACC0KFF5_CHOFU</name>
<evidence type="ECO:0000313" key="1">
    <source>
        <dbReference type="EMBL" id="KAI8435247.1"/>
    </source>
</evidence>
<organism evidence="1 2">
    <name type="scientific">Choristoneura fumiferana</name>
    <name type="common">Spruce budworm moth</name>
    <name type="synonym">Archips fumiferana</name>
    <dbReference type="NCBI Taxonomy" id="7141"/>
    <lineage>
        <taxon>Eukaryota</taxon>
        <taxon>Metazoa</taxon>
        <taxon>Ecdysozoa</taxon>
        <taxon>Arthropoda</taxon>
        <taxon>Hexapoda</taxon>
        <taxon>Insecta</taxon>
        <taxon>Pterygota</taxon>
        <taxon>Neoptera</taxon>
        <taxon>Endopterygota</taxon>
        <taxon>Lepidoptera</taxon>
        <taxon>Glossata</taxon>
        <taxon>Ditrysia</taxon>
        <taxon>Tortricoidea</taxon>
        <taxon>Tortricidae</taxon>
        <taxon>Tortricinae</taxon>
        <taxon>Choristoneura</taxon>
    </lineage>
</organism>
<evidence type="ECO:0000313" key="2">
    <source>
        <dbReference type="Proteomes" id="UP001064048"/>
    </source>
</evidence>
<reference evidence="1 2" key="1">
    <citation type="journal article" date="2022" name="Genome Biol. Evol.">
        <title>The Spruce Budworm Genome: Reconstructing the Evolutionary History of Antifreeze Proteins.</title>
        <authorList>
            <person name="Beliveau C."/>
            <person name="Gagne P."/>
            <person name="Picq S."/>
            <person name="Vernygora O."/>
            <person name="Keeling C.I."/>
            <person name="Pinkney K."/>
            <person name="Doucet D."/>
            <person name="Wen F."/>
            <person name="Johnston J.S."/>
            <person name="Maaroufi H."/>
            <person name="Boyle B."/>
            <person name="Laroche J."/>
            <person name="Dewar K."/>
            <person name="Juretic N."/>
            <person name="Blackburn G."/>
            <person name="Nisole A."/>
            <person name="Brunet B."/>
            <person name="Brandao M."/>
            <person name="Lumley L."/>
            <person name="Duan J."/>
            <person name="Quan G."/>
            <person name="Lucarotti C.J."/>
            <person name="Roe A.D."/>
            <person name="Sperling F.A.H."/>
            <person name="Levesque R.C."/>
            <person name="Cusson M."/>
        </authorList>
    </citation>
    <scope>NUCLEOTIDE SEQUENCE [LARGE SCALE GENOMIC DNA]</scope>
    <source>
        <strain evidence="1">Glfc:IPQL:Cfum</strain>
    </source>
</reference>
<proteinExistence type="predicted"/>
<comment type="caution">
    <text evidence="1">The sequence shown here is derived from an EMBL/GenBank/DDBJ whole genome shotgun (WGS) entry which is preliminary data.</text>
</comment>